<proteinExistence type="inferred from homology"/>
<reference evidence="3" key="1">
    <citation type="journal article" date="2015" name="PLoS Genet.">
        <title>The dynamic genome and transcriptome of the human fungal pathogen Blastomyces and close relative Emmonsia.</title>
        <authorList>
            <person name="Munoz J.F."/>
            <person name="Gauthier G.M."/>
            <person name="Desjardins C.A."/>
            <person name="Gallo J.E."/>
            <person name="Holder J."/>
            <person name="Sullivan T.D."/>
            <person name="Marty A.J."/>
            <person name="Carmen J.C."/>
            <person name="Chen Z."/>
            <person name="Ding L."/>
            <person name="Gujja S."/>
            <person name="Magrini V."/>
            <person name="Misas E."/>
            <person name="Mitreva M."/>
            <person name="Priest M."/>
            <person name="Saif S."/>
            <person name="Whiston E.A."/>
            <person name="Young S."/>
            <person name="Zeng Q."/>
            <person name="Goldman W.E."/>
            <person name="Mardis E.R."/>
            <person name="Taylor J.W."/>
            <person name="McEwen J.G."/>
            <person name="Clay O.K."/>
            <person name="Klein B.S."/>
            <person name="Cuomo C.A."/>
        </authorList>
    </citation>
    <scope>NUCLEOTIDE SEQUENCE [LARGE SCALE GENOMIC DNA]</scope>
    <source>
        <strain evidence="3">UAMH 139</strain>
    </source>
</reference>
<comment type="caution">
    <text evidence="2">The sequence shown here is derived from an EMBL/GenBank/DDBJ whole genome shotgun (WGS) entry which is preliminary data.</text>
</comment>
<sequence length="322" mass="36259">MFLIKQFPLFRLRVLAALIIGAACFVLYFQRAAVVIAVVSYWQLPDETPSSFFIPKKIWYKLGPRGISPEIRNWTDSCSSKNPTFTREFLTDASADEYVKTHFSHLPDLVETYLALPVPILKADLLRYLLLLVEGGIWSDLDVSCEDTSIYEWIPEQFRQHAKLVVGLEFDVGWDGDFPRQFASWAVLARPGSPHLQMVVDDILNEIKATKENYNLTSTSELQLEMVGDVVDYTGPRRLTVGVLKSLSEQLGEIVDTRNISLLLSPKLIEDVLILPGYAFALSANQYDDAKWPNGTDFVPGPPLVTHHYAGSWKNSYGGEVV</sequence>
<evidence type="ECO:0000256" key="1">
    <source>
        <dbReference type="ARBA" id="ARBA00009003"/>
    </source>
</evidence>
<dbReference type="GO" id="GO:0000136">
    <property type="term" value="C:mannan polymerase complex"/>
    <property type="evidence" value="ECO:0007669"/>
    <property type="project" value="TreeGrafter"/>
</dbReference>
<comment type="similarity">
    <text evidence="1">Belongs to the glycosyltransferase 32 family.</text>
</comment>
<dbReference type="OrthoDB" id="409543at2759"/>
<gene>
    <name evidence="2" type="ORF">EMPG_09907</name>
</gene>
<dbReference type="EMBL" id="LDEV01002157">
    <property type="protein sequence ID" value="KLJ10095.1"/>
    <property type="molecule type" value="Genomic_DNA"/>
</dbReference>
<dbReference type="PROSITE" id="PS51257">
    <property type="entry name" value="PROKAR_LIPOPROTEIN"/>
    <property type="match status" value="1"/>
</dbReference>
<dbReference type="SUPFAM" id="SSF53448">
    <property type="entry name" value="Nucleotide-diphospho-sugar transferases"/>
    <property type="match status" value="1"/>
</dbReference>
<accession>A0A0H1BFD3</accession>
<name>A0A0H1BFD3_9EURO</name>
<dbReference type="InterPro" id="IPR007577">
    <property type="entry name" value="GlycoTrfase_DXD_sugar-bd_CS"/>
</dbReference>
<dbReference type="Proteomes" id="UP000053573">
    <property type="component" value="Unassembled WGS sequence"/>
</dbReference>
<dbReference type="InterPro" id="IPR029044">
    <property type="entry name" value="Nucleotide-diphossugar_trans"/>
</dbReference>
<dbReference type="InterPro" id="IPR039367">
    <property type="entry name" value="Och1-like"/>
</dbReference>
<dbReference type="PANTHER" id="PTHR31834">
    <property type="entry name" value="INITIATION-SPECIFIC ALPHA-1,6-MANNOSYLTRANSFERASE"/>
    <property type="match status" value="1"/>
</dbReference>
<keyword evidence="3" id="KW-1185">Reference proteome</keyword>
<dbReference type="GO" id="GO:0006487">
    <property type="term" value="P:protein N-linked glycosylation"/>
    <property type="evidence" value="ECO:0007669"/>
    <property type="project" value="TreeGrafter"/>
</dbReference>
<dbReference type="AlphaFoldDB" id="A0A0H1BFD3"/>
<evidence type="ECO:0000313" key="3">
    <source>
        <dbReference type="Proteomes" id="UP000053573"/>
    </source>
</evidence>
<protein>
    <recommendedName>
        <fullName evidence="4">Alpha 1,6-mannosyltransferase</fullName>
    </recommendedName>
</protein>
<evidence type="ECO:0008006" key="4">
    <source>
        <dbReference type="Google" id="ProtNLM"/>
    </source>
</evidence>
<dbReference type="GO" id="GO:0000009">
    <property type="term" value="F:alpha-1,6-mannosyltransferase activity"/>
    <property type="evidence" value="ECO:0007669"/>
    <property type="project" value="InterPro"/>
</dbReference>
<dbReference type="Gene3D" id="3.90.550.20">
    <property type="match status" value="1"/>
</dbReference>
<dbReference type="Pfam" id="PF04488">
    <property type="entry name" value="Gly_transf_sug"/>
    <property type="match status" value="1"/>
</dbReference>
<organism evidence="2 3">
    <name type="scientific">Blastomyces silverae</name>
    <dbReference type="NCBI Taxonomy" id="2060906"/>
    <lineage>
        <taxon>Eukaryota</taxon>
        <taxon>Fungi</taxon>
        <taxon>Dikarya</taxon>
        <taxon>Ascomycota</taxon>
        <taxon>Pezizomycotina</taxon>
        <taxon>Eurotiomycetes</taxon>
        <taxon>Eurotiomycetidae</taxon>
        <taxon>Onygenales</taxon>
        <taxon>Ajellomycetaceae</taxon>
        <taxon>Blastomyces</taxon>
    </lineage>
</organism>
<dbReference type="PANTHER" id="PTHR31834:SF8">
    <property type="entry name" value="TRANSFERASE, PUTATIVE (AFU_ORTHOLOGUE AFUA_6G14040)-RELATED"/>
    <property type="match status" value="1"/>
</dbReference>
<evidence type="ECO:0000313" key="2">
    <source>
        <dbReference type="EMBL" id="KLJ10095.1"/>
    </source>
</evidence>